<name>A0AA40AMJ1_9PEZI</name>
<evidence type="ECO:0000256" key="1">
    <source>
        <dbReference type="SAM" id="MobiDB-lite"/>
    </source>
</evidence>
<dbReference type="RefSeq" id="XP_060297394.1">
    <property type="nucleotide sequence ID" value="XM_060434433.1"/>
</dbReference>
<dbReference type="EMBL" id="JAUIRO010000004">
    <property type="protein sequence ID" value="KAK0718601.1"/>
    <property type="molecule type" value="Genomic_DNA"/>
</dbReference>
<accession>A0AA40AMJ1</accession>
<reference evidence="2" key="1">
    <citation type="submission" date="2023-06" db="EMBL/GenBank/DDBJ databases">
        <title>Genome-scale phylogeny and comparative genomics of the fungal order Sordariales.</title>
        <authorList>
            <consortium name="Lawrence Berkeley National Laboratory"/>
            <person name="Hensen N."/>
            <person name="Bonometti L."/>
            <person name="Westerberg I."/>
            <person name="Brannstrom I.O."/>
            <person name="Guillou S."/>
            <person name="Cros-Aarteil S."/>
            <person name="Calhoun S."/>
            <person name="Haridas S."/>
            <person name="Kuo A."/>
            <person name="Mondo S."/>
            <person name="Pangilinan J."/>
            <person name="Riley R."/>
            <person name="LaButti K."/>
            <person name="Andreopoulos B."/>
            <person name="Lipzen A."/>
            <person name="Chen C."/>
            <person name="Yanf M."/>
            <person name="Daum C."/>
            <person name="Ng V."/>
            <person name="Clum A."/>
            <person name="Steindorff A."/>
            <person name="Ohm R."/>
            <person name="Martin F."/>
            <person name="Silar P."/>
            <person name="Natvig D."/>
            <person name="Lalanne C."/>
            <person name="Gautier V."/>
            <person name="Ament-velasquez S.L."/>
            <person name="Kruys A."/>
            <person name="Hutchinson M.I."/>
            <person name="Powell A.J."/>
            <person name="Barry K."/>
            <person name="Miller A.N."/>
            <person name="Grigoriev I.V."/>
            <person name="Debuchy R."/>
            <person name="Gladieux P."/>
            <person name="Thoren M.H."/>
            <person name="Johannesson H."/>
        </authorList>
    </citation>
    <scope>NUCLEOTIDE SEQUENCE</scope>
    <source>
        <strain evidence="2">SMH2392-1A</strain>
    </source>
</reference>
<comment type="caution">
    <text evidence="2">The sequence shown here is derived from an EMBL/GenBank/DDBJ whole genome shotgun (WGS) entry which is preliminary data.</text>
</comment>
<dbReference type="AlphaFoldDB" id="A0AA40AMJ1"/>
<evidence type="ECO:0000313" key="2">
    <source>
        <dbReference type="EMBL" id="KAK0718601.1"/>
    </source>
</evidence>
<proteinExistence type="predicted"/>
<organism evidence="2 3">
    <name type="scientific">Lasiosphaeria miniovina</name>
    <dbReference type="NCBI Taxonomy" id="1954250"/>
    <lineage>
        <taxon>Eukaryota</taxon>
        <taxon>Fungi</taxon>
        <taxon>Dikarya</taxon>
        <taxon>Ascomycota</taxon>
        <taxon>Pezizomycotina</taxon>
        <taxon>Sordariomycetes</taxon>
        <taxon>Sordariomycetidae</taxon>
        <taxon>Sordariales</taxon>
        <taxon>Lasiosphaeriaceae</taxon>
        <taxon>Lasiosphaeria</taxon>
    </lineage>
</organism>
<dbReference type="GeneID" id="85317703"/>
<feature type="region of interest" description="Disordered" evidence="1">
    <location>
        <begin position="92"/>
        <end position="111"/>
    </location>
</feature>
<sequence>MNSFSFFLVIRPTRAYLLSRTLGNQSITGRHTKEEVPSESKQHLLLRCLILLRLTTTSRLWNELWSSRRLANYAGHGLLGEDEHSDMITTSKTTSKVCAPHPLTTPNDRNV</sequence>
<dbReference type="Proteomes" id="UP001172101">
    <property type="component" value="Unassembled WGS sequence"/>
</dbReference>
<gene>
    <name evidence="2" type="ORF">B0T26DRAFT_333769</name>
</gene>
<keyword evidence="3" id="KW-1185">Reference proteome</keyword>
<evidence type="ECO:0000313" key="3">
    <source>
        <dbReference type="Proteomes" id="UP001172101"/>
    </source>
</evidence>
<protein>
    <submittedName>
        <fullName evidence="2">Uncharacterized protein</fullName>
    </submittedName>
</protein>